<keyword evidence="4 8" id="KW-0378">Hydrolase</keyword>
<dbReference type="SUPFAM" id="SSF54897">
    <property type="entry name" value="Protease propeptides/inhibitors"/>
    <property type="match status" value="1"/>
</dbReference>
<name>A0A9X2C2I5_9BURK</name>
<dbReference type="SUPFAM" id="SSF52743">
    <property type="entry name" value="Subtilisin-like"/>
    <property type="match status" value="1"/>
</dbReference>
<feature type="domain" description="Peptidase S53" evidence="9">
    <location>
        <begin position="181"/>
        <end position="542"/>
    </location>
</feature>
<dbReference type="CDD" id="cd04056">
    <property type="entry name" value="Peptidases_S53"/>
    <property type="match status" value="1"/>
</dbReference>
<dbReference type="GO" id="GO:0046872">
    <property type="term" value="F:metal ion binding"/>
    <property type="evidence" value="ECO:0007669"/>
    <property type="project" value="UniProtKB-KW"/>
</dbReference>
<evidence type="ECO:0000256" key="3">
    <source>
        <dbReference type="ARBA" id="ARBA00022723"/>
    </source>
</evidence>
<dbReference type="InterPro" id="IPR000209">
    <property type="entry name" value="Peptidase_S8/S53_dom"/>
</dbReference>
<dbReference type="Pfam" id="PF00082">
    <property type="entry name" value="Peptidase_S8"/>
    <property type="match status" value="1"/>
</dbReference>
<dbReference type="InterPro" id="IPR030400">
    <property type="entry name" value="Sedolisin_dom"/>
</dbReference>
<proteinExistence type="predicted"/>
<dbReference type="PANTHER" id="PTHR14218">
    <property type="entry name" value="PROTEASE S8 TRIPEPTIDYL PEPTIDASE I CLN2"/>
    <property type="match status" value="1"/>
</dbReference>
<gene>
    <name evidence="10" type="ORF">LPC04_27025</name>
</gene>
<reference evidence="10" key="1">
    <citation type="submission" date="2021-11" db="EMBL/GenBank/DDBJ databases">
        <title>BS-T2-15 a new species belonging to the Comamonadaceae family isolated from the soil of a French oak forest.</title>
        <authorList>
            <person name="Mieszkin S."/>
            <person name="Alain K."/>
        </authorList>
    </citation>
    <scope>NUCLEOTIDE SEQUENCE</scope>
    <source>
        <strain evidence="10">BS-T2-15</strain>
    </source>
</reference>
<comment type="caution">
    <text evidence="10">The sequence shown here is derived from an EMBL/GenBank/DDBJ whole genome shotgun (WGS) entry which is preliminary data.</text>
</comment>
<dbReference type="Pfam" id="PF09286">
    <property type="entry name" value="Pro-kuma_activ"/>
    <property type="match status" value="1"/>
</dbReference>
<comment type="caution">
    <text evidence="8">Lacks conserved residue(s) required for the propagation of feature annotation.</text>
</comment>
<evidence type="ECO:0000259" key="9">
    <source>
        <dbReference type="PROSITE" id="PS51695"/>
    </source>
</evidence>
<dbReference type="InterPro" id="IPR050819">
    <property type="entry name" value="Tripeptidyl-peptidase_I"/>
</dbReference>
<dbReference type="SMART" id="SM00944">
    <property type="entry name" value="Pro-kuma_activ"/>
    <property type="match status" value="1"/>
</dbReference>
<protein>
    <submittedName>
        <fullName evidence="10">S53 family peptidase</fullName>
    </submittedName>
</protein>
<accession>A0A9X2C2I5</accession>
<dbReference type="InterPro" id="IPR015366">
    <property type="entry name" value="S53_propep"/>
</dbReference>
<comment type="cofactor">
    <cofactor evidence="1">
        <name>Ca(2+)</name>
        <dbReference type="ChEBI" id="CHEBI:29108"/>
    </cofactor>
</comment>
<dbReference type="Gene3D" id="3.40.50.200">
    <property type="entry name" value="Peptidase S8/S53 domain"/>
    <property type="match status" value="1"/>
</dbReference>
<keyword evidence="5 8" id="KW-0720">Serine protease</keyword>
<dbReference type="GO" id="GO:0004252">
    <property type="term" value="F:serine-type endopeptidase activity"/>
    <property type="evidence" value="ECO:0007669"/>
    <property type="project" value="UniProtKB-UniRule"/>
</dbReference>
<dbReference type="PROSITE" id="PS51695">
    <property type="entry name" value="SEDOLISIN"/>
    <property type="match status" value="1"/>
</dbReference>
<evidence type="ECO:0000256" key="4">
    <source>
        <dbReference type="ARBA" id="ARBA00022801"/>
    </source>
</evidence>
<dbReference type="EMBL" id="JAJLJH010000014">
    <property type="protein sequence ID" value="MCK9689387.1"/>
    <property type="molecule type" value="Genomic_DNA"/>
</dbReference>
<evidence type="ECO:0000256" key="2">
    <source>
        <dbReference type="ARBA" id="ARBA00022670"/>
    </source>
</evidence>
<keyword evidence="11" id="KW-1185">Reference proteome</keyword>
<evidence type="ECO:0000256" key="6">
    <source>
        <dbReference type="ARBA" id="ARBA00022837"/>
    </source>
</evidence>
<dbReference type="PANTHER" id="PTHR14218:SF15">
    <property type="entry name" value="TRIPEPTIDYL-PEPTIDASE 1"/>
    <property type="match status" value="1"/>
</dbReference>
<evidence type="ECO:0000313" key="11">
    <source>
        <dbReference type="Proteomes" id="UP001139353"/>
    </source>
</evidence>
<keyword evidence="6" id="KW-0106">Calcium</keyword>
<evidence type="ECO:0000256" key="8">
    <source>
        <dbReference type="PROSITE-ProRule" id="PRU01032"/>
    </source>
</evidence>
<feature type="active site" description="Charge relay system" evidence="8">
    <location>
        <position position="258"/>
    </location>
</feature>
<dbReference type="GO" id="GO:0008240">
    <property type="term" value="F:tripeptidyl-peptidase activity"/>
    <property type="evidence" value="ECO:0007669"/>
    <property type="project" value="TreeGrafter"/>
</dbReference>
<feature type="active site" description="Charge relay system" evidence="8">
    <location>
        <position position="262"/>
    </location>
</feature>
<sequence length="542" mass="57031">MTRFVALKESHRNLLRDSRPAGPVDPKEIARLTVRLRSRGDPAELASHAYALAALPLAQRNYATHEDITARYGAHADDLDQLESYAQKHNLLVAHRSTLARTIVLAGALGDLLRAFPANLRRYHHVSGDYRGRQGEILVPVELERIITGIFGFDTRQRRKTPPHLRSLAFASPNANLPADGVAATFFAKTYDFPEQQAAQALDGSGQTIGIIELGGGYRTTDLQAYFARVGLPMPTIVTASGTPGGNPASADDLGDLESMLDLEVAGAVAPGARIVVYFGSTSTDQSLFDTISAAVNDTERRPSVLSISWGKPEDMLTGSLLASLQELFAQAATMGITVCASSGDHGTADLPAQEWDNHVHVDYPASDPFVLGCGGTQIDPASGSDVVWNDQSPFSILQPDGGGWASGGGISQVVAVPSYQAGMKMPPSLATGGTGRGVPDIAMCATNYAVRVDGVDTVSGGTSAVAPLMAALVARLGQAKQKRLGFLNPFLYANAGNGAFRSVVSGDNGIDQTLNGYTAGAPWNPCTGLGTPVGTQILRLL</sequence>
<keyword evidence="7" id="KW-0865">Zymogen</keyword>
<evidence type="ECO:0000256" key="5">
    <source>
        <dbReference type="ARBA" id="ARBA00022825"/>
    </source>
</evidence>
<dbReference type="GO" id="GO:0006508">
    <property type="term" value="P:proteolysis"/>
    <property type="evidence" value="ECO:0007669"/>
    <property type="project" value="UniProtKB-KW"/>
</dbReference>
<dbReference type="Proteomes" id="UP001139353">
    <property type="component" value="Unassembled WGS sequence"/>
</dbReference>
<dbReference type="AlphaFoldDB" id="A0A9X2C2I5"/>
<dbReference type="RefSeq" id="WP_275685436.1">
    <property type="nucleotide sequence ID" value="NZ_JAJLJH010000014.1"/>
</dbReference>
<evidence type="ECO:0000313" key="10">
    <source>
        <dbReference type="EMBL" id="MCK9689387.1"/>
    </source>
</evidence>
<keyword evidence="3" id="KW-0479">Metal-binding</keyword>
<organism evidence="10 11">
    <name type="scientific">Scleromatobacter humisilvae</name>
    <dbReference type="NCBI Taxonomy" id="2897159"/>
    <lineage>
        <taxon>Bacteria</taxon>
        <taxon>Pseudomonadati</taxon>
        <taxon>Pseudomonadota</taxon>
        <taxon>Betaproteobacteria</taxon>
        <taxon>Burkholderiales</taxon>
        <taxon>Sphaerotilaceae</taxon>
        <taxon>Scleromatobacter</taxon>
    </lineage>
</organism>
<dbReference type="InterPro" id="IPR036852">
    <property type="entry name" value="Peptidase_S8/S53_dom_sf"/>
</dbReference>
<evidence type="ECO:0000256" key="1">
    <source>
        <dbReference type="ARBA" id="ARBA00001913"/>
    </source>
</evidence>
<feature type="active site" description="Charge relay system" evidence="8">
    <location>
        <position position="464"/>
    </location>
</feature>
<keyword evidence="2 8" id="KW-0645">Protease</keyword>
<evidence type="ECO:0000256" key="7">
    <source>
        <dbReference type="ARBA" id="ARBA00023145"/>
    </source>
</evidence>